<comment type="caution">
    <text evidence="3">The sequence shown here is derived from an EMBL/GenBank/DDBJ whole genome shotgun (WGS) entry which is preliminary data.</text>
</comment>
<evidence type="ECO:0000313" key="4">
    <source>
        <dbReference type="Proteomes" id="UP000475249"/>
    </source>
</evidence>
<dbReference type="CDD" id="cd03789">
    <property type="entry name" value="GT9_LPS_heptosyltransferase"/>
    <property type="match status" value="1"/>
</dbReference>
<dbReference type="SUPFAM" id="SSF53756">
    <property type="entry name" value="UDP-Glycosyltransferase/glycogen phosphorylase"/>
    <property type="match status" value="1"/>
</dbReference>
<dbReference type="PANTHER" id="PTHR30160:SF22">
    <property type="entry name" value="LIPOPOLYSACCHARIDE CORE BIOSYNTHESIS PROTEIN"/>
    <property type="match status" value="1"/>
</dbReference>
<sequence length="328" mass="36786">MTIPVLFGLTKQYPELRITVLTRAFFKPLFEALPACEVYEADVKKKHKGFAGLWKLYKELKSLDISMVADLHNVLRSNILKRFFSISRIPFVQIDKGRSEKGALTKGRMFEPLKNTWQRYSDVFEALGLPVPPERMDVLPKPDLAQEVANMVGDDHRKWLGIAPFAAFPGKMYPLQLMEEVIQTLDNTNKYKILLFGGGKQEVETLDKWASKYANTTSVAGKLNFSSELGLISRLDLMLSMDSGNGHLAAVYGVPVVTLWGVTHPYAGFAPFRQPPENALCADRTRFPRIPTSVYGNKLPKGYEKAMATILPQQVIDKVMATLADSTN</sequence>
<proteinExistence type="predicted"/>
<reference evidence="3 4" key="1">
    <citation type="submission" date="2020-01" db="EMBL/GenBank/DDBJ databases">
        <title>Bacteria diversity of Porities sp.</title>
        <authorList>
            <person name="Wang G."/>
        </authorList>
    </citation>
    <scope>NUCLEOTIDE SEQUENCE [LARGE SCALE GENOMIC DNA]</scope>
    <source>
        <strain evidence="3 4">R33</strain>
    </source>
</reference>
<accession>A0A6L9E8Q7</accession>
<name>A0A6L9E8Q7_9FLAO</name>
<organism evidence="3 4">
    <name type="scientific">Poritiphilus flavus</name>
    <dbReference type="NCBI Taxonomy" id="2697053"/>
    <lineage>
        <taxon>Bacteria</taxon>
        <taxon>Pseudomonadati</taxon>
        <taxon>Bacteroidota</taxon>
        <taxon>Flavobacteriia</taxon>
        <taxon>Flavobacteriales</taxon>
        <taxon>Flavobacteriaceae</taxon>
        <taxon>Poritiphilus</taxon>
    </lineage>
</organism>
<dbReference type="PANTHER" id="PTHR30160">
    <property type="entry name" value="TETRAACYLDISACCHARIDE 4'-KINASE-RELATED"/>
    <property type="match status" value="1"/>
</dbReference>
<dbReference type="Gene3D" id="3.40.50.2000">
    <property type="entry name" value="Glycogen Phosphorylase B"/>
    <property type="match status" value="2"/>
</dbReference>
<evidence type="ECO:0000256" key="2">
    <source>
        <dbReference type="ARBA" id="ARBA00022679"/>
    </source>
</evidence>
<keyword evidence="1" id="KW-0328">Glycosyltransferase</keyword>
<dbReference type="GO" id="GO:0008713">
    <property type="term" value="F:ADP-heptose-lipopolysaccharide heptosyltransferase activity"/>
    <property type="evidence" value="ECO:0007669"/>
    <property type="project" value="TreeGrafter"/>
</dbReference>
<dbReference type="GO" id="GO:0005829">
    <property type="term" value="C:cytosol"/>
    <property type="evidence" value="ECO:0007669"/>
    <property type="project" value="TreeGrafter"/>
</dbReference>
<dbReference type="Pfam" id="PF01075">
    <property type="entry name" value="Glyco_transf_9"/>
    <property type="match status" value="1"/>
</dbReference>
<evidence type="ECO:0000313" key="3">
    <source>
        <dbReference type="EMBL" id="NAS10962.1"/>
    </source>
</evidence>
<evidence type="ECO:0000256" key="1">
    <source>
        <dbReference type="ARBA" id="ARBA00022676"/>
    </source>
</evidence>
<dbReference type="EMBL" id="WXYO01000001">
    <property type="protein sequence ID" value="NAS10962.1"/>
    <property type="molecule type" value="Genomic_DNA"/>
</dbReference>
<dbReference type="InterPro" id="IPR002201">
    <property type="entry name" value="Glyco_trans_9"/>
</dbReference>
<dbReference type="AlphaFoldDB" id="A0A6L9E8Q7"/>
<dbReference type="GO" id="GO:0009244">
    <property type="term" value="P:lipopolysaccharide core region biosynthetic process"/>
    <property type="evidence" value="ECO:0007669"/>
    <property type="project" value="TreeGrafter"/>
</dbReference>
<gene>
    <name evidence="3" type="ORF">GTQ38_03040</name>
</gene>
<protein>
    <submittedName>
        <fullName evidence="3">ADP-heptose--LPS heptosyltransferase RfaF</fullName>
    </submittedName>
</protein>
<keyword evidence="2 3" id="KW-0808">Transferase</keyword>
<dbReference type="InterPro" id="IPR051199">
    <property type="entry name" value="LPS_LOS_Heptosyltrfase"/>
</dbReference>
<dbReference type="Proteomes" id="UP000475249">
    <property type="component" value="Unassembled WGS sequence"/>
</dbReference>
<keyword evidence="4" id="KW-1185">Reference proteome</keyword>